<dbReference type="GO" id="GO:0006798">
    <property type="term" value="P:polyphosphate catabolic process"/>
    <property type="evidence" value="ECO:0007669"/>
    <property type="project" value="TreeGrafter"/>
</dbReference>
<dbReference type="Proteomes" id="UP000308133">
    <property type="component" value="Unassembled WGS sequence"/>
</dbReference>
<dbReference type="Pfam" id="PF00149">
    <property type="entry name" value="Metallophos"/>
    <property type="match status" value="1"/>
</dbReference>
<keyword evidence="2" id="KW-1133">Transmembrane helix</keyword>
<dbReference type="InterPro" id="IPR050126">
    <property type="entry name" value="Ap4A_hydrolase"/>
</dbReference>
<dbReference type="GO" id="GO:0000298">
    <property type="term" value="F:endopolyphosphatase activity"/>
    <property type="evidence" value="ECO:0007669"/>
    <property type="project" value="TreeGrafter"/>
</dbReference>
<sequence>MSTNSRHHRDRIHSESDARHEPEASEPLISKVTNAWQSDDEKSTYFDDDDSQYPGLCDFETVSPRRAFRRTWHRTKWVRRIIIALVAVYLLVRHVYRSSILPWIEEDRLLRPGLDKVFAGYGNQAPHHVKGFTQLSNLSDEVIPGGSHDSHGNRRLVFVGDIHGCLPELDALLKAVNFNQASDHLIHTGDVIAKGPDSAGVIDRLISLNASGVRGNWEDRLLVSRTSFHPSKLKHINKLKYDPAQHTVVTGNALSPSQVPPHSSPPDPDLLPHSSKPELSALRLKAHHITYLTSLPLILSIPALPSSRPLFSTSDLSNPHPLANITTTSPHHLPLPVQNSPLHVVHAGLLPTVPLLRQDPHSTMNMRFVSPSSHQPFAHYHKGTVRWTRVWNWYQRRLERGIRMPHVAMLGDGERTREAGPHEVYRQLPSAPESKWRGDARGLVELIQGMGFGAAAEWVGRMMGIKEGQSEETGMVMRGGRKEAEGERRKRREEWERKRKGERPETVVYGHNSKDGVRVERWTVGLDGGCVGGGQLVAMTLDAKGRRELVSVKCKNYLS</sequence>
<evidence type="ECO:0000259" key="3">
    <source>
        <dbReference type="Pfam" id="PF00149"/>
    </source>
</evidence>
<feature type="region of interest" description="Disordered" evidence="1">
    <location>
        <begin position="251"/>
        <end position="275"/>
    </location>
</feature>
<dbReference type="PANTHER" id="PTHR42850">
    <property type="entry name" value="METALLOPHOSPHOESTERASE"/>
    <property type="match status" value="1"/>
</dbReference>
<feature type="compositionally biased region" description="Basic residues" evidence="1">
    <location>
        <begin position="1"/>
        <end position="11"/>
    </location>
</feature>
<keyword evidence="2" id="KW-0472">Membrane</keyword>
<comment type="caution">
    <text evidence="4">The sequence shown here is derived from an EMBL/GenBank/DDBJ whole genome shotgun (WGS) entry which is preliminary data.</text>
</comment>
<keyword evidence="2" id="KW-0812">Transmembrane</keyword>
<dbReference type="InterPro" id="IPR029052">
    <property type="entry name" value="Metallo-depent_PP-like"/>
</dbReference>
<reference evidence="4 5" key="1">
    <citation type="submission" date="2018-02" db="EMBL/GenBank/DDBJ databases">
        <title>Draft genome sequences of Elsinoe sp., causing black scab on jojoba.</title>
        <authorList>
            <person name="Stodart B."/>
            <person name="Jeffress S."/>
            <person name="Ash G."/>
            <person name="Arun Chinnappa K."/>
        </authorList>
    </citation>
    <scope>NUCLEOTIDE SEQUENCE [LARGE SCALE GENOMIC DNA]</scope>
    <source>
        <strain evidence="4 5">Hillstone_2</strain>
    </source>
</reference>
<dbReference type="SUPFAM" id="SSF56300">
    <property type="entry name" value="Metallo-dependent phosphatases"/>
    <property type="match status" value="1"/>
</dbReference>
<evidence type="ECO:0000256" key="2">
    <source>
        <dbReference type="SAM" id="Phobius"/>
    </source>
</evidence>
<feature type="domain" description="Calcineurin-like phosphoesterase" evidence="3">
    <location>
        <begin position="155"/>
        <end position="229"/>
    </location>
</feature>
<dbReference type="GO" id="GO:0016791">
    <property type="term" value="F:phosphatase activity"/>
    <property type="evidence" value="ECO:0007669"/>
    <property type="project" value="TreeGrafter"/>
</dbReference>
<dbReference type="Gene3D" id="3.60.21.10">
    <property type="match status" value="2"/>
</dbReference>
<evidence type="ECO:0000313" key="5">
    <source>
        <dbReference type="Proteomes" id="UP000308133"/>
    </source>
</evidence>
<dbReference type="PANTHER" id="PTHR42850:SF4">
    <property type="entry name" value="ZINC-DEPENDENT ENDOPOLYPHOSPHATASE"/>
    <property type="match status" value="1"/>
</dbReference>
<feature type="compositionally biased region" description="Basic and acidic residues" evidence="1">
    <location>
        <begin position="480"/>
        <end position="501"/>
    </location>
</feature>
<organism evidence="4 5">
    <name type="scientific">Elsinoe australis</name>
    <dbReference type="NCBI Taxonomy" id="40998"/>
    <lineage>
        <taxon>Eukaryota</taxon>
        <taxon>Fungi</taxon>
        <taxon>Dikarya</taxon>
        <taxon>Ascomycota</taxon>
        <taxon>Pezizomycotina</taxon>
        <taxon>Dothideomycetes</taxon>
        <taxon>Dothideomycetidae</taxon>
        <taxon>Myriangiales</taxon>
        <taxon>Elsinoaceae</taxon>
        <taxon>Elsinoe</taxon>
    </lineage>
</organism>
<dbReference type="GO" id="GO:0005737">
    <property type="term" value="C:cytoplasm"/>
    <property type="evidence" value="ECO:0007669"/>
    <property type="project" value="TreeGrafter"/>
</dbReference>
<feature type="region of interest" description="Disordered" evidence="1">
    <location>
        <begin position="473"/>
        <end position="501"/>
    </location>
</feature>
<dbReference type="AlphaFoldDB" id="A0A4U7BGL0"/>
<feature type="region of interest" description="Disordered" evidence="1">
    <location>
        <begin position="1"/>
        <end position="33"/>
    </location>
</feature>
<name>A0A4U7BGL0_9PEZI</name>
<feature type="compositionally biased region" description="Pro residues" evidence="1">
    <location>
        <begin position="258"/>
        <end position="269"/>
    </location>
</feature>
<evidence type="ECO:0000256" key="1">
    <source>
        <dbReference type="SAM" id="MobiDB-lite"/>
    </source>
</evidence>
<feature type="compositionally biased region" description="Basic and acidic residues" evidence="1">
    <location>
        <begin position="12"/>
        <end position="23"/>
    </location>
</feature>
<dbReference type="EMBL" id="PTQR01000004">
    <property type="protein sequence ID" value="TKX27357.1"/>
    <property type="molecule type" value="Genomic_DNA"/>
</dbReference>
<accession>A0A4U7BGL0</accession>
<proteinExistence type="predicted"/>
<dbReference type="InterPro" id="IPR004843">
    <property type="entry name" value="Calcineurin-like_PHP"/>
</dbReference>
<evidence type="ECO:0000313" key="4">
    <source>
        <dbReference type="EMBL" id="TKX27357.1"/>
    </source>
</evidence>
<gene>
    <name evidence="4" type="ORF">C1H76_0194</name>
</gene>
<feature type="transmembrane region" description="Helical" evidence="2">
    <location>
        <begin position="77"/>
        <end position="96"/>
    </location>
</feature>
<protein>
    <submittedName>
        <fullName evidence="4">Putative calcineurin-like phosphoesterase-1</fullName>
    </submittedName>
</protein>